<evidence type="ECO:0000313" key="3">
    <source>
        <dbReference type="Proteomes" id="UP001138500"/>
    </source>
</evidence>
<feature type="compositionally biased region" description="Acidic residues" evidence="1">
    <location>
        <begin position="127"/>
        <end position="149"/>
    </location>
</feature>
<organism evidence="2 3">
    <name type="scientific">Teratosphaeria destructans</name>
    <dbReference type="NCBI Taxonomy" id="418781"/>
    <lineage>
        <taxon>Eukaryota</taxon>
        <taxon>Fungi</taxon>
        <taxon>Dikarya</taxon>
        <taxon>Ascomycota</taxon>
        <taxon>Pezizomycotina</taxon>
        <taxon>Dothideomycetes</taxon>
        <taxon>Dothideomycetidae</taxon>
        <taxon>Mycosphaerellales</taxon>
        <taxon>Teratosphaeriaceae</taxon>
        <taxon>Teratosphaeria</taxon>
    </lineage>
</organism>
<feature type="region of interest" description="Disordered" evidence="1">
    <location>
        <begin position="123"/>
        <end position="366"/>
    </location>
</feature>
<protein>
    <submittedName>
        <fullName evidence="2">Repeat containing protein</fullName>
    </submittedName>
</protein>
<feature type="compositionally biased region" description="Polar residues" evidence="1">
    <location>
        <begin position="529"/>
        <end position="554"/>
    </location>
</feature>
<keyword evidence="3" id="KW-1185">Reference proteome</keyword>
<feature type="region of interest" description="Disordered" evidence="1">
    <location>
        <begin position="388"/>
        <end position="696"/>
    </location>
</feature>
<accession>A0A9W7SJQ9</accession>
<dbReference type="Proteomes" id="UP001138500">
    <property type="component" value="Unassembled WGS sequence"/>
</dbReference>
<feature type="compositionally biased region" description="Acidic residues" evidence="1">
    <location>
        <begin position="414"/>
        <end position="434"/>
    </location>
</feature>
<feature type="compositionally biased region" description="Polar residues" evidence="1">
    <location>
        <begin position="263"/>
        <end position="278"/>
    </location>
</feature>
<reference evidence="2 3" key="2">
    <citation type="journal article" date="2021" name="Curr. Genet.">
        <title>Genetic response to nitrogen starvation in the aggressive Eucalyptus foliar pathogen Teratosphaeria destructans.</title>
        <authorList>
            <person name="Havenga M."/>
            <person name="Wingfield B.D."/>
            <person name="Wingfield M.J."/>
            <person name="Dreyer L.L."/>
            <person name="Roets F."/>
            <person name="Aylward J."/>
        </authorList>
    </citation>
    <scope>NUCLEOTIDE SEQUENCE [LARGE SCALE GENOMIC DNA]</scope>
    <source>
        <strain evidence="2">CMW44962</strain>
    </source>
</reference>
<sequence>MFAASRRHTRRDRQVDELVMRSKRLRATDKSKRRPCKTAMFSAFTLRQEARPRSRVLGAVSVCHNIIPRPYQPGSVARALIAQVDRALAPPVRSTGHCLGNAVIPTDEAGCLDEVHEEILSNAETTESSEDTAPESNDEPSFEADEVHEDDVSNTNVDQDSDVEIEDQEAEQNLEIEDPEIEDSEIEDPEIEDPEIEDPEIEDPEIEDSEIHEAEIVNTGNVKGPNAEPEDQQIEQNPEEDEDFALILDDDEIQYWLAKSRSESPNITTPDSNTSPIATHSLRDDQPIEPPHHHHPISRKHKRDDEDSDDHTHSPPKLAKHGAHDDKASGVRPGSRAAGGPSTCAHYTNVLRPDGRKPCTCPNYTDLGLDPRFRGPIYYRIADDQDEEGLPGEWIDGRWEFPDSMTGSVQETEAREEDEGEEEEEVVVVIDDPDPPWPRAGPGGRRQNHHFAKAHGLVRTGSTPSFRNYLPQSSSPATGANTSEEEDELDAYGETSQEVFTDLQRRRESASPQDDASITDPERPPSEPDQYQTTSHEASSAQIPAKTRSQTTSSERARRTPARPNQRNRAGKSRTHRSAPATSRSAPPDPPQNPRQMPNTTAAHQRPTNLPPTLPRAMRREVRARHPRRRPSGTTSAGDIVGFRVKGARGAFVDETGSRGEGGDGDAYARERRERDEQRVRREMRAGGFDGEGVRL</sequence>
<name>A0A9W7SJQ9_9PEZI</name>
<proteinExistence type="predicted"/>
<feature type="compositionally biased region" description="Basic and acidic residues" evidence="1">
    <location>
        <begin position="656"/>
        <end position="685"/>
    </location>
</feature>
<comment type="caution">
    <text evidence="2">The sequence shown here is derived from an EMBL/GenBank/DDBJ whole genome shotgun (WGS) entry which is preliminary data.</text>
</comment>
<gene>
    <name evidence="2" type="ORF">Tdes44962_MAKER05542</name>
</gene>
<reference evidence="2 3" key="1">
    <citation type="journal article" date="2018" name="IMA Fungus">
        <title>IMA Genome-F 10: Nine draft genome sequences of Claviceps purpurea s.lat., including C. arundinis, C. humidiphila, and C. cf. spartinae, pseudomolecules for the pitch canker pathogen Fusarium circinatum, draft genome of Davidsoniella eucalypti, Grosmannia galeiformis, Quambalaria eucalypti, and Teratosphaeria destructans.</title>
        <authorList>
            <person name="Wingfield B.D."/>
            <person name="Liu M."/>
            <person name="Nguyen H.D."/>
            <person name="Lane F.A."/>
            <person name="Morgan S.W."/>
            <person name="De Vos L."/>
            <person name="Wilken P.M."/>
            <person name="Duong T.A."/>
            <person name="Aylward J."/>
            <person name="Coetzee M.P."/>
            <person name="Dadej K."/>
            <person name="De Beer Z.W."/>
            <person name="Findlay W."/>
            <person name="Havenga M."/>
            <person name="Kolarik M."/>
            <person name="Menzies J.G."/>
            <person name="Naidoo K."/>
            <person name="Pochopski O."/>
            <person name="Shoukouhi P."/>
            <person name="Santana Q.C."/>
            <person name="Seifert K.A."/>
            <person name="Soal N."/>
            <person name="Steenkamp E.T."/>
            <person name="Tatham C.T."/>
            <person name="van der Nest M.A."/>
            <person name="Wingfield M.J."/>
        </authorList>
    </citation>
    <scope>NUCLEOTIDE SEQUENCE [LARGE SCALE GENOMIC DNA]</scope>
    <source>
        <strain evidence="2">CMW44962</strain>
    </source>
</reference>
<feature type="compositionally biased region" description="Basic residues" evidence="1">
    <location>
        <begin position="292"/>
        <end position="302"/>
    </location>
</feature>
<evidence type="ECO:0000313" key="2">
    <source>
        <dbReference type="EMBL" id="KAH9817418.1"/>
    </source>
</evidence>
<feature type="compositionally biased region" description="Acidic residues" evidence="1">
    <location>
        <begin position="159"/>
        <end position="208"/>
    </location>
</feature>
<feature type="compositionally biased region" description="Basic residues" evidence="1">
    <location>
        <begin position="622"/>
        <end position="631"/>
    </location>
</feature>
<dbReference type="EMBL" id="RIBY02002389">
    <property type="protein sequence ID" value="KAH9817418.1"/>
    <property type="molecule type" value="Genomic_DNA"/>
</dbReference>
<dbReference type="OrthoDB" id="10456456at2759"/>
<evidence type="ECO:0000256" key="1">
    <source>
        <dbReference type="SAM" id="MobiDB-lite"/>
    </source>
</evidence>
<feature type="compositionally biased region" description="Polar residues" evidence="1">
    <location>
        <begin position="460"/>
        <end position="482"/>
    </location>
</feature>
<feature type="compositionally biased region" description="Acidic residues" evidence="1">
    <location>
        <begin position="228"/>
        <end position="253"/>
    </location>
</feature>
<dbReference type="AlphaFoldDB" id="A0A9W7SJQ9"/>